<evidence type="ECO:0000313" key="2">
    <source>
        <dbReference type="EMBL" id="EZA59302.1"/>
    </source>
</evidence>
<protein>
    <submittedName>
        <fullName evidence="2">Uncharacterized protein</fullName>
    </submittedName>
</protein>
<feature type="compositionally biased region" description="Basic and acidic residues" evidence="1">
    <location>
        <begin position="12"/>
        <end position="32"/>
    </location>
</feature>
<dbReference type="Proteomes" id="UP000053097">
    <property type="component" value="Unassembled WGS sequence"/>
</dbReference>
<evidence type="ECO:0000256" key="1">
    <source>
        <dbReference type="SAM" id="MobiDB-lite"/>
    </source>
</evidence>
<feature type="region of interest" description="Disordered" evidence="1">
    <location>
        <begin position="1"/>
        <end position="62"/>
    </location>
</feature>
<evidence type="ECO:0000313" key="3">
    <source>
        <dbReference type="Proteomes" id="UP000053097"/>
    </source>
</evidence>
<organism evidence="2 3">
    <name type="scientific">Ooceraea biroi</name>
    <name type="common">Clonal raider ant</name>
    <name type="synonym">Cerapachys biroi</name>
    <dbReference type="NCBI Taxonomy" id="2015173"/>
    <lineage>
        <taxon>Eukaryota</taxon>
        <taxon>Metazoa</taxon>
        <taxon>Ecdysozoa</taxon>
        <taxon>Arthropoda</taxon>
        <taxon>Hexapoda</taxon>
        <taxon>Insecta</taxon>
        <taxon>Pterygota</taxon>
        <taxon>Neoptera</taxon>
        <taxon>Endopterygota</taxon>
        <taxon>Hymenoptera</taxon>
        <taxon>Apocrita</taxon>
        <taxon>Aculeata</taxon>
        <taxon>Formicoidea</taxon>
        <taxon>Formicidae</taxon>
        <taxon>Dorylinae</taxon>
        <taxon>Ooceraea</taxon>
    </lineage>
</organism>
<name>A0A026WTG2_OOCBI</name>
<dbReference type="EMBL" id="KK107109">
    <property type="protein sequence ID" value="EZA59302.1"/>
    <property type="molecule type" value="Genomic_DNA"/>
</dbReference>
<feature type="region of interest" description="Disordered" evidence="1">
    <location>
        <begin position="91"/>
        <end position="110"/>
    </location>
</feature>
<sequence length="110" mass="11840">MGECQGGRRQRQKEGRERKGDRTAEKEVDRHRGWFGGEGGGMGNVKRAEGGRYGRARQDTLPSERWKAFQPESTLAQLCFLFGGGCGVAGRAGARRGNGSKGGPESVGGW</sequence>
<feature type="compositionally biased region" description="Gly residues" evidence="1">
    <location>
        <begin position="34"/>
        <end position="43"/>
    </location>
</feature>
<proteinExistence type="predicted"/>
<feature type="compositionally biased region" description="Gly residues" evidence="1">
    <location>
        <begin position="99"/>
        <end position="110"/>
    </location>
</feature>
<dbReference type="OMA" id="ERESWHV"/>
<accession>A0A026WTG2</accession>
<reference evidence="2 3" key="1">
    <citation type="journal article" date="2014" name="Curr. Biol.">
        <title>The genome of the clonal raider ant Cerapachys biroi.</title>
        <authorList>
            <person name="Oxley P.R."/>
            <person name="Ji L."/>
            <person name="Fetter-Pruneda I."/>
            <person name="McKenzie S.K."/>
            <person name="Li C."/>
            <person name="Hu H."/>
            <person name="Zhang G."/>
            <person name="Kronauer D.J."/>
        </authorList>
    </citation>
    <scope>NUCLEOTIDE SEQUENCE [LARGE SCALE GENOMIC DNA]</scope>
</reference>
<dbReference type="AlphaFoldDB" id="A0A026WTG2"/>
<keyword evidence="3" id="KW-1185">Reference proteome</keyword>
<gene>
    <name evidence="2" type="ORF">X777_15946</name>
</gene>
<feature type="compositionally biased region" description="Basic and acidic residues" evidence="1">
    <location>
        <begin position="46"/>
        <end position="62"/>
    </location>
</feature>